<evidence type="ECO:0000313" key="4">
    <source>
        <dbReference type="Proteomes" id="UP000001798"/>
    </source>
</evidence>
<reference evidence="3 4" key="1">
    <citation type="journal article" date="2011" name="PLoS Genet.">
        <title>Genomic analysis of the necrotrophic fungal pathogens Sclerotinia sclerotiorum and Botrytis cinerea.</title>
        <authorList>
            <person name="Amselem J."/>
            <person name="Cuomo C.A."/>
            <person name="van Kan J.A."/>
            <person name="Viaud M."/>
            <person name="Benito E.P."/>
            <person name="Couloux A."/>
            <person name="Coutinho P.M."/>
            <person name="de Vries R.P."/>
            <person name="Dyer P.S."/>
            <person name="Fillinger S."/>
            <person name="Fournier E."/>
            <person name="Gout L."/>
            <person name="Hahn M."/>
            <person name="Kohn L."/>
            <person name="Lapalu N."/>
            <person name="Plummer K.M."/>
            <person name="Pradier J.M."/>
            <person name="Quevillon E."/>
            <person name="Sharon A."/>
            <person name="Simon A."/>
            <person name="ten Have A."/>
            <person name="Tudzynski B."/>
            <person name="Tudzynski P."/>
            <person name="Wincker P."/>
            <person name="Andrew M."/>
            <person name="Anthouard V."/>
            <person name="Beever R.E."/>
            <person name="Beffa R."/>
            <person name="Benoit I."/>
            <person name="Bouzid O."/>
            <person name="Brault B."/>
            <person name="Chen Z."/>
            <person name="Choquer M."/>
            <person name="Collemare J."/>
            <person name="Cotton P."/>
            <person name="Danchin E.G."/>
            <person name="Da Silva C."/>
            <person name="Gautier A."/>
            <person name="Giraud C."/>
            <person name="Giraud T."/>
            <person name="Gonzalez C."/>
            <person name="Grossetete S."/>
            <person name="Guldener U."/>
            <person name="Henrissat B."/>
            <person name="Howlett B.J."/>
            <person name="Kodira C."/>
            <person name="Kretschmer M."/>
            <person name="Lappartient A."/>
            <person name="Leroch M."/>
            <person name="Levis C."/>
            <person name="Mauceli E."/>
            <person name="Neuveglise C."/>
            <person name="Oeser B."/>
            <person name="Pearson M."/>
            <person name="Poulain J."/>
            <person name="Poussereau N."/>
            <person name="Quesneville H."/>
            <person name="Rascle C."/>
            <person name="Schumacher J."/>
            <person name="Segurens B."/>
            <person name="Sexton A."/>
            <person name="Silva E."/>
            <person name="Sirven C."/>
            <person name="Soanes D.M."/>
            <person name="Talbot N.J."/>
            <person name="Templeton M."/>
            <person name="Yandava C."/>
            <person name="Yarden O."/>
            <person name="Zeng Q."/>
            <person name="Rollins J.A."/>
            <person name="Lebrun M.H."/>
            <person name="Dickman M."/>
        </authorList>
    </citation>
    <scope>NUCLEOTIDE SEQUENCE [LARGE SCALE GENOMIC DNA]</scope>
    <source>
        <strain evidence="3 4">B05.10</strain>
    </source>
</reference>
<dbReference type="EMBL" id="CP009814">
    <property type="protein sequence ID" value="ATZ54504.1"/>
    <property type="molecule type" value="Genomic_DNA"/>
</dbReference>
<dbReference type="GeneID" id="5437935"/>
<dbReference type="VEuPathDB" id="FungiDB:Bcin10g05020"/>
<feature type="chain" id="PRO_5016938309" evidence="2">
    <location>
        <begin position="26"/>
        <end position="343"/>
    </location>
</feature>
<proteinExistence type="predicted"/>
<sequence>MYHQKVKQMLRFITFVLSISTITKAQTLVGCDSVNCGTQYNPPSCLVDGATLSAIGITSFNTSVNSSPFTWTLGIQESDETAESSVPTTHLKNRQTSSYPPGLLSRHSSDNKLTSESNTHACALFFDGIASDLTFGTSATGTCNDALTASCVDDLLAQSQSQMAKLLSRTSNAQNETKICSALQSAIKSQAPASCIAAKSGSWGDIFAQGLSSPISPPNTPKSPDCIPTTGENYELSLIHNTTSSSITDVSHSVLLSDLAKGKFYDGITPILTVLWNTSSFNDTSFIATSAESHLSCLKVVESTNGEAGGTSSPTKSEGSVMGTDRYWNWGIVTVVWGWILFL</sequence>
<reference evidence="3 4" key="2">
    <citation type="journal article" date="2012" name="Eukaryot. Cell">
        <title>Genome update of Botrytis cinerea strains B05.10 and T4.</title>
        <authorList>
            <person name="Staats M."/>
            <person name="van Kan J.A."/>
        </authorList>
    </citation>
    <scope>NUCLEOTIDE SEQUENCE [LARGE SCALE GENOMIC DNA]</scope>
    <source>
        <strain evidence="3 4">B05.10</strain>
    </source>
</reference>
<evidence type="ECO:0000256" key="2">
    <source>
        <dbReference type="SAM" id="SignalP"/>
    </source>
</evidence>
<evidence type="ECO:0000256" key="1">
    <source>
        <dbReference type="SAM" id="MobiDB-lite"/>
    </source>
</evidence>
<feature type="region of interest" description="Disordered" evidence="1">
    <location>
        <begin position="82"/>
        <end position="112"/>
    </location>
</feature>
<dbReference type="AlphaFoldDB" id="A0A384JVX1"/>
<dbReference type="KEGG" id="bfu:BCIN_10g05020"/>
<dbReference type="Proteomes" id="UP000001798">
    <property type="component" value="Chromosome 10"/>
</dbReference>
<organism evidence="3 4">
    <name type="scientific">Botryotinia fuckeliana (strain B05.10)</name>
    <name type="common">Noble rot fungus</name>
    <name type="synonym">Botrytis cinerea</name>
    <dbReference type="NCBI Taxonomy" id="332648"/>
    <lineage>
        <taxon>Eukaryota</taxon>
        <taxon>Fungi</taxon>
        <taxon>Dikarya</taxon>
        <taxon>Ascomycota</taxon>
        <taxon>Pezizomycotina</taxon>
        <taxon>Leotiomycetes</taxon>
        <taxon>Helotiales</taxon>
        <taxon>Sclerotiniaceae</taxon>
        <taxon>Botrytis</taxon>
    </lineage>
</organism>
<feature type="signal peptide" evidence="2">
    <location>
        <begin position="1"/>
        <end position="25"/>
    </location>
</feature>
<gene>
    <name evidence="3" type="ORF">BCIN_10g05020</name>
</gene>
<accession>A0A384JVX1</accession>
<keyword evidence="4" id="KW-1185">Reference proteome</keyword>
<name>A0A384JVX1_BOTFB</name>
<dbReference type="OrthoDB" id="4154404at2759"/>
<protein>
    <submittedName>
        <fullName evidence="3">Uncharacterized protein</fullName>
    </submittedName>
</protein>
<dbReference type="RefSeq" id="XP_024551452.1">
    <property type="nucleotide sequence ID" value="XM_024695658.1"/>
</dbReference>
<reference evidence="3 4" key="3">
    <citation type="journal article" date="2017" name="Mol. Plant Pathol.">
        <title>A gapless genome sequence of the fungus Botrytis cinerea.</title>
        <authorList>
            <person name="Van Kan J.A."/>
            <person name="Stassen J.H."/>
            <person name="Mosbach A."/>
            <person name="Van Der Lee T.A."/>
            <person name="Faino L."/>
            <person name="Farmer A.D."/>
            <person name="Papasotiriou D.G."/>
            <person name="Zhou S."/>
            <person name="Seidl M.F."/>
            <person name="Cottam E."/>
            <person name="Edel D."/>
            <person name="Hahn M."/>
            <person name="Schwartz D.C."/>
            <person name="Dietrich R.A."/>
            <person name="Widdison S."/>
            <person name="Scalliet G."/>
        </authorList>
    </citation>
    <scope>NUCLEOTIDE SEQUENCE [LARGE SCALE GENOMIC DNA]</scope>
    <source>
        <strain evidence="3 4">B05.10</strain>
    </source>
</reference>
<keyword evidence="2" id="KW-0732">Signal</keyword>
<evidence type="ECO:0000313" key="3">
    <source>
        <dbReference type="EMBL" id="ATZ54504.1"/>
    </source>
</evidence>
<feature type="compositionally biased region" description="Polar residues" evidence="1">
    <location>
        <begin position="83"/>
        <end position="99"/>
    </location>
</feature>